<name>A0A2G5KB23_9RHOB</name>
<dbReference type="AlphaFoldDB" id="A0A2G5KB23"/>
<keyword evidence="8" id="KW-1185">Reference proteome</keyword>
<dbReference type="SUPFAM" id="SSF46785">
    <property type="entry name" value="Winged helix' DNA-binding domain"/>
    <property type="match status" value="1"/>
</dbReference>
<evidence type="ECO:0000256" key="2">
    <source>
        <dbReference type="ARBA" id="ARBA00023125"/>
    </source>
</evidence>
<dbReference type="PANTHER" id="PTHR30136">
    <property type="entry name" value="HELIX-TURN-HELIX TRANSCRIPTIONAL REGULATOR, ICLR FAMILY"/>
    <property type="match status" value="1"/>
</dbReference>
<dbReference type="Proteomes" id="UP000231516">
    <property type="component" value="Unassembled WGS sequence"/>
</dbReference>
<dbReference type="EMBL" id="MDGM01000003">
    <property type="protein sequence ID" value="PIB26645.1"/>
    <property type="molecule type" value="Genomic_DNA"/>
</dbReference>
<dbReference type="InterPro" id="IPR036388">
    <property type="entry name" value="WH-like_DNA-bd_sf"/>
</dbReference>
<dbReference type="GO" id="GO:0003677">
    <property type="term" value="F:DNA binding"/>
    <property type="evidence" value="ECO:0007669"/>
    <property type="project" value="UniProtKB-KW"/>
</dbReference>
<proteinExistence type="predicted"/>
<dbReference type="Pfam" id="PF01614">
    <property type="entry name" value="IclR_C"/>
    <property type="match status" value="1"/>
</dbReference>
<dbReference type="GO" id="GO:0003700">
    <property type="term" value="F:DNA-binding transcription factor activity"/>
    <property type="evidence" value="ECO:0007669"/>
    <property type="project" value="TreeGrafter"/>
</dbReference>
<keyword evidence="2" id="KW-0238">DNA-binding</keyword>
<evidence type="ECO:0000256" key="1">
    <source>
        <dbReference type="ARBA" id="ARBA00023015"/>
    </source>
</evidence>
<feature type="region of interest" description="Disordered" evidence="4">
    <location>
        <begin position="1"/>
        <end position="20"/>
    </location>
</feature>
<dbReference type="Gene3D" id="1.10.10.10">
    <property type="entry name" value="Winged helix-like DNA-binding domain superfamily/Winged helix DNA-binding domain"/>
    <property type="match status" value="1"/>
</dbReference>
<keyword evidence="1" id="KW-0805">Transcription regulation</keyword>
<dbReference type="InterPro" id="IPR029016">
    <property type="entry name" value="GAF-like_dom_sf"/>
</dbReference>
<organism evidence="7 8">
    <name type="scientific">Paramylibacter kogurei</name>
    <dbReference type="NCBI Taxonomy" id="1889778"/>
    <lineage>
        <taxon>Bacteria</taxon>
        <taxon>Pseudomonadati</taxon>
        <taxon>Pseudomonadota</taxon>
        <taxon>Alphaproteobacteria</taxon>
        <taxon>Rhodobacterales</taxon>
        <taxon>Paracoccaceae</taxon>
        <taxon>Paramylibacter</taxon>
    </lineage>
</organism>
<dbReference type="InterPro" id="IPR014757">
    <property type="entry name" value="Tscrpt_reg_IclR_C"/>
</dbReference>
<evidence type="ECO:0000259" key="5">
    <source>
        <dbReference type="PROSITE" id="PS51077"/>
    </source>
</evidence>
<evidence type="ECO:0000313" key="8">
    <source>
        <dbReference type="Proteomes" id="UP000231516"/>
    </source>
</evidence>
<gene>
    <name evidence="7" type="ORF">BFP76_12205</name>
</gene>
<dbReference type="PROSITE" id="PS51077">
    <property type="entry name" value="HTH_ICLR"/>
    <property type="match status" value="1"/>
</dbReference>
<dbReference type="InterPro" id="IPR036390">
    <property type="entry name" value="WH_DNA-bd_sf"/>
</dbReference>
<dbReference type="GO" id="GO:0045892">
    <property type="term" value="P:negative regulation of DNA-templated transcription"/>
    <property type="evidence" value="ECO:0007669"/>
    <property type="project" value="TreeGrafter"/>
</dbReference>
<dbReference type="Gene3D" id="3.30.450.40">
    <property type="match status" value="1"/>
</dbReference>
<evidence type="ECO:0000313" key="7">
    <source>
        <dbReference type="EMBL" id="PIB26645.1"/>
    </source>
</evidence>
<keyword evidence="3" id="KW-0804">Transcription</keyword>
<dbReference type="PROSITE" id="PS51078">
    <property type="entry name" value="ICLR_ED"/>
    <property type="match status" value="1"/>
</dbReference>
<sequence length="273" mass="30040">MTNAAELLTHNGKKPSAEDNRSSLFVGSVEKCFFVLHAFHQSKKPLSLTEVALKTGLGKSAAQRFCYTLVEMGYLEREEGSRRMFPSAKLLEFSYTFLRSDPTNTLAAPYLLRAREICGQAVNLALPMEQDVIYVSRLPSFHSPIVNPIIGGRAPMFCTASGRAYLSTLPDKDRAKILKESDIRNLTPHTVTDPAEILRRINEVSDKGYTIAVQECIIGEISVGAPIYGPGRQGVGAINICVTMPNWTVERVEEELAPIICQTAHDITIALAN</sequence>
<dbReference type="InterPro" id="IPR005471">
    <property type="entry name" value="Tscrpt_reg_IclR_N"/>
</dbReference>
<accession>A0A2G5KB23</accession>
<dbReference type="RefSeq" id="WP_165775630.1">
    <property type="nucleotide sequence ID" value="NZ_MDGM01000003.1"/>
</dbReference>
<evidence type="ECO:0000259" key="6">
    <source>
        <dbReference type="PROSITE" id="PS51078"/>
    </source>
</evidence>
<evidence type="ECO:0000256" key="4">
    <source>
        <dbReference type="SAM" id="MobiDB-lite"/>
    </source>
</evidence>
<dbReference type="Pfam" id="PF09339">
    <property type="entry name" value="HTH_IclR"/>
    <property type="match status" value="1"/>
</dbReference>
<evidence type="ECO:0008006" key="9">
    <source>
        <dbReference type="Google" id="ProtNLM"/>
    </source>
</evidence>
<feature type="domain" description="HTH iclR-type" evidence="5">
    <location>
        <begin position="26"/>
        <end position="88"/>
    </location>
</feature>
<dbReference type="SUPFAM" id="SSF55781">
    <property type="entry name" value="GAF domain-like"/>
    <property type="match status" value="1"/>
</dbReference>
<dbReference type="PANTHER" id="PTHR30136:SF24">
    <property type="entry name" value="HTH-TYPE TRANSCRIPTIONAL REPRESSOR ALLR"/>
    <property type="match status" value="1"/>
</dbReference>
<dbReference type="SMART" id="SM00346">
    <property type="entry name" value="HTH_ICLR"/>
    <property type="match status" value="1"/>
</dbReference>
<evidence type="ECO:0000256" key="3">
    <source>
        <dbReference type="ARBA" id="ARBA00023163"/>
    </source>
</evidence>
<dbReference type="InterPro" id="IPR050707">
    <property type="entry name" value="HTH_MetabolicPath_Reg"/>
</dbReference>
<protein>
    <recommendedName>
        <fullName evidence="9">IclR family transcriptional regulator</fullName>
    </recommendedName>
</protein>
<feature type="domain" description="IclR-ED" evidence="6">
    <location>
        <begin position="89"/>
        <end position="273"/>
    </location>
</feature>
<reference evidence="7 8" key="1">
    <citation type="submission" date="2016-08" db="EMBL/GenBank/DDBJ databases">
        <title>Draft genome of Amylibacter sp. strain 4G11.</title>
        <authorList>
            <person name="Wong S.-K."/>
            <person name="Hamasaki K."/>
            <person name="Yoshizawa S."/>
        </authorList>
    </citation>
    <scope>NUCLEOTIDE SEQUENCE [LARGE SCALE GENOMIC DNA]</scope>
    <source>
        <strain evidence="7 8">4G11</strain>
    </source>
</reference>
<comment type="caution">
    <text evidence="7">The sequence shown here is derived from an EMBL/GenBank/DDBJ whole genome shotgun (WGS) entry which is preliminary data.</text>
</comment>